<evidence type="ECO:0000313" key="3">
    <source>
        <dbReference type="EMBL" id="PNW77511.1"/>
    </source>
</evidence>
<dbReference type="Proteomes" id="UP000006906">
    <property type="component" value="Chromosome 10"/>
</dbReference>
<evidence type="ECO:0000256" key="2">
    <source>
        <dbReference type="SAM" id="MobiDB-lite"/>
    </source>
</evidence>
<dbReference type="RefSeq" id="XP_042920173.1">
    <property type="nucleotide sequence ID" value="XM_043066776.1"/>
</dbReference>
<dbReference type="InParanoid" id="A0A2K3DAF5"/>
<accession>A0A2K3DAF5</accession>
<reference evidence="3 4" key="1">
    <citation type="journal article" date="2007" name="Science">
        <title>The Chlamydomonas genome reveals the evolution of key animal and plant functions.</title>
        <authorList>
            <person name="Merchant S.S."/>
            <person name="Prochnik S.E."/>
            <person name="Vallon O."/>
            <person name="Harris E.H."/>
            <person name="Karpowicz S.J."/>
            <person name="Witman G.B."/>
            <person name="Terry A."/>
            <person name="Salamov A."/>
            <person name="Fritz-Laylin L.K."/>
            <person name="Marechal-Drouard L."/>
            <person name="Marshall W.F."/>
            <person name="Qu L.H."/>
            <person name="Nelson D.R."/>
            <person name="Sanderfoot A.A."/>
            <person name="Spalding M.H."/>
            <person name="Kapitonov V.V."/>
            <person name="Ren Q."/>
            <person name="Ferris P."/>
            <person name="Lindquist E."/>
            <person name="Shapiro H."/>
            <person name="Lucas S.M."/>
            <person name="Grimwood J."/>
            <person name="Schmutz J."/>
            <person name="Cardol P."/>
            <person name="Cerutti H."/>
            <person name="Chanfreau G."/>
            <person name="Chen C.L."/>
            <person name="Cognat V."/>
            <person name="Croft M.T."/>
            <person name="Dent R."/>
            <person name="Dutcher S."/>
            <person name="Fernandez E."/>
            <person name="Fukuzawa H."/>
            <person name="Gonzalez-Ballester D."/>
            <person name="Gonzalez-Halphen D."/>
            <person name="Hallmann A."/>
            <person name="Hanikenne M."/>
            <person name="Hippler M."/>
            <person name="Inwood W."/>
            <person name="Jabbari K."/>
            <person name="Kalanon M."/>
            <person name="Kuras R."/>
            <person name="Lefebvre P.A."/>
            <person name="Lemaire S.D."/>
            <person name="Lobanov A.V."/>
            <person name="Lohr M."/>
            <person name="Manuell A."/>
            <person name="Meier I."/>
            <person name="Mets L."/>
            <person name="Mittag M."/>
            <person name="Mittelmeier T."/>
            <person name="Moroney J.V."/>
            <person name="Moseley J."/>
            <person name="Napoli C."/>
            <person name="Nedelcu A.M."/>
            <person name="Niyogi K."/>
            <person name="Novoselov S.V."/>
            <person name="Paulsen I.T."/>
            <person name="Pazour G."/>
            <person name="Purton S."/>
            <person name="Ral J.P."/>
            <person name="Riano-Pachon D.M."/>
            <person name="Riekhof W."/>
            <person name="Rymarquis L."/>
            <person name="Schroda M."/>
            <person name="Stern D."/>
            <person name="Umen J."/>
            <person name="Willows R."/>
            <person name="Wilson N."/>
            <person name="Zimmer S.L."/>
            <person name="Allmer J."/>
            <person name="Balk J."/>
            <person name="Bisova K."/>
            <person name="Chen C.J."/>
            <person name="Elias M."/>
            <person name="Gendler K."/>
            <person name="Hauser C."/>
            <person name="Lamb M.R."/>
            <person name="Ledford H."/>
            <person name="Long J.C."/>
            <person name="Minagawa J."/>
            <person name="Page M.D."/>
            <person name="Pan J."/>
            <person name="Pootakham W."/>
            <person name="Roje S."/>
            <person name="Rose A."/>
            <person name="Stahlberg E."/>
            <person name="Terauchi A.M."/>
            <person name="Yang P."/>
            <person name="Ball S."/>
            <person name="Bowler C."/>
            <person name="Dieckmann C.L."/>
            <person name="Gladyshev V.N."/>
            <person name="Green P."/>
            <person name="Jorgensen R."/>
            <person name="Mayfield S."/>
            <person name="Mueller-Roeber B."/>
            <person name="Rajamani S."/>
            <person name="Sayre R.T."/>
            <person name="Brokstein P."/>
            <person name="Dubchak I."/>
            <person name="Goodstein D."/>
            <person name="Hornick L."/>
            <person name="Huang Y.W."/>
            <person name="Jhaveri J."/>
            <person name="Luo Y."/>
            <person name="Martinez D."/>
            <person name="Ngau W.C."/>
            <person name="Otillar B."/>
            <person name="Poliakov A."/>
            <person name="Porter A."/>
            <person name="Szajkowski L."/>
            <person name="Werner G."/>
            <person name="Zhou K."/>
            <person name="Grigoriev I.V."/>
            <person name="Rokhsar D.S."/>
            <person name="Grossman A.R."/>
        </authorList>
    </citation>
    <scope>NUCLEOTIDE SEQUENCE [LARGE SCALE GENOMIC DNA]</scope>
    <source>
        <strain evidence="4">CC-503</strain>
    </source>
</reference>
<feature type="region of interest" description="Disordered" evidence="2">
    <location>
        <begin position="534"/>
        <end position="555"/>
    </location>
</feature>
<name>A0A2K3DAF5_CHLRE</name>
<dbReference type="OrthoDB" id="559429at2759"/>
<evidence type="ECO:0000313" key="4">
    <source>
        <dbReference type="Proteomes" id="UP000006906"/>
    </source>
</evidence>
<dbReference type="EMBL" id="CM008971">
    <property type="protein sequence ID" value="PNW77511.1"/>
    <property type="molecule type" value="Genomic_DNA"/>
</dbReference>
<dbReference type="Gramene" id="PNW77511">
    <property type="protein sequence ID" value="PNW77511"/>
    <property type="gene ID" value="CHLRE_10g439800v5"/>
</dbReference>
<proteinExistence type="predicted"/>
<evidence type="ECO:0000256" key="1">
    <source>
        <dbReference type="ARBA" id="ARBA00004430"/>
    </source>
</evidence>
<comment type="subcellular location">
    <subcellularLocation>
        <location evidence="1">Cytoplasm</location>
        <location evidence="1">Cytoskeleton</location>
        <location evidence="1">Cilium axoneme</location>
    </subcellularLocation>
</comment>
<organism evidence="3 4">
    <name type="scientific">Chlamydomonas reinhardtii</name>
    <name type="common">Chlamydomonas smithii</name>
    <dbReference type="NCBI Taxonomy" id="3055"/>
    <lineage>
        <taxon>Eukaryota</taxon>
        <taxon>Viridiplantae</taxon>
        <taxon>Chlorophyta</taxon>
        <taxon>core chlorophytes</taxon>
        <taxon>Chlorophyceae</taxon>
        <taxon>CS clade</taxon>
        <taxon>Chlamydomonadales</taxon>
        <taxon>Chlamydomonadaceae</taxon>
        <taxon>Chlamydomonas</taxon>
    </lineage>
</organism>
<dbReference type="GeneID" id="5715967"/>
<dbReference type="AlphaFoldDB" id="A0A2K3DAF5"/>
<dbReference type="InterPro" id="IPR032675">
    <property type="entry name" value="LRR_dom_sf"/>
</dbReference>
<dbReference type="Gene3D" id="3.80.10.10">
    <property type="entry name" value="Ribonuclease Inhibitor"/>
    <property type="match status" value="1"/>
</dbReference>
<keyword evidence="4" id="KW-1185">Reference proteome</keyword>
<dbReference type="ExpressionAtlas" id="A0A2K3DAF5">
    <property type="expression patterns" value="baseline and differential"/>
</dbReference>
<sequence>MDNAKEARAEVTLLDVLRILDVKALDRMFKTRTHCDFSGARLACRALRAAHDLAVRLCVVRVSQRTALNWRPGQLSPLALFPHCTSLRLELVADKEDLLRSLAEDEEEPVWFSQEALARMALLGTSAEARARLTNLGVSIPCVYGSGTALDIAGVLAALAPDLPALQTVDATDGDNSLLGMGAAGDHVRSTILHSTLSTHTPQLRELTLPSAPGLLRGVAALAGCARLQHLHVSCLNDRSDAVLLRAEEVAGLSALPALKTLHLCCHDPSPGGDNLASLLGARRPPALRSIRLYPSVAWNAGAPERQLGLSAITADFVPGQRRIEYLSTDHAFFDSSIDNEFNAAVVDRLAGVLLAAVASVPRDCDGIGCLRLQTYMVSEPGIRRYGAGEMEDGEEDADEQGPVGLGAGALEARLARYLGPGGRLPQLLARCTSVGVDFLDASEAVSAAAVCAVQRVLGLPTKELMLHHGSWQPRAADPAVGSCASSTRDAMQLLQRARQPGGHGLQLGTAGAEGVLLEAMERLWRVVANAPDTAAGHEQRTRGSSSSSSSSSGNSCVVMMRAVSPLARPPAPLAPRVDYRDVDREACASMAQLLDALLTPAAPAVATGAAAAVQLEAASSSGAVTKPGHRLDADRPFASVPCAGVMLVECAPTEDAAALAEQLNAAGAAVGAGGGGAGTTVAAVVLPTSLGACWDVCGDYTLCVRMVKLAVLTVLLELWVGAEAQSAADAAAASKYATGACGGSGSGGGSGAPRHGLHGAALDRVRRLLELDASAAALWRLSGG</sequence>
<protein>
    <submittedName>
        <fullName evidence="3">Uncharacterized protein</fullName>
    </submittedName>
</protein>
<dbReference type="GO" id="GO:0005930">
    <property type="term" value="C:axoneme"/>
    <property type="evidence" value="ECO:0007669"/>
    <property type="project" value="UniProtKB-SubCell"/>
</dbReference>
<gene>
    <name evidence="3" type="ORF">CHLRE_10g439800v5</name>
</gene>
<dbReference type="KEGG" id="cre:CHLRE_10g439800v5"/>